<reference evidence="1" key="1">
    <citation type="submission" date="2021-04" db="EMBL/GenBank/DDBJ databases">
        <authorList>
            <person name="Pira H."/>
            <person name="Risdian C."/>
            <person name="Wink J."/>
        </authorList>
    </citation>
    <scope>NUCLEOTIDE SEQUENCE</scope>
    <source>
        <strain evidence="1">WHY3</strain>
    </source>
</reference>
<dbReference type="EMBL" id="JAGSPD010000001">
    <property type="protein sequence ID" value="MBV7267969.1"/>
    <property type="molecule type" value="Genomic_DNA"/>
</dbReference>
<evidence type="ECO:0008006" key="3">
    <source>
        <dbReference type="Google" id="ProtNLM"/>
    </source>
</evidence>
<dbReference type="Proteomes" id="UP001138894">
    <property type="component" value="Unassembled WGS sequence"/>
</dbReference>
<dbReference type="AlphaFoldDB" id="A0A9X1JNS5"/>
<evidence type="ECO:0000313" key="1">
    <source>
        <dbReference type="EMBL" id="MBV7267969.1"/>
    </source>
</evidence>
<protein>
    <recommendedName>
        <fullName evidence="3">HMA domain-containing protein</fullName>
    </recommendedName>
</protein>
<gene>
    <name evidence="1" type="ORF">KCG49_02040</name>
</gene>
<sequence>MISPFYKSQKNGFKIQIFKTNIKTKLELNSIKVLLNSNSSILNWSIDLEDIDKVLRVESQKNLSEKDVINLIKSGGFHCEELN</sequence>
<proteinExistence type="predicted"/>
<comment type="caution">
    <text evidence="1">The sequence shown here is derived from an EMBL/GenBank/DDBJ whole genome shotgun (WGS) entry which is preliminary data.</text>
</comment>
<organism evidence="1 2">
    <name type="scientific">Winogradskyella luteola</name>
    <dbReference type="NCBI Taxonomy" id="2828330"/>
    <lineage>
        <taxon>Bacteria</taxon>
        <taxon>Pseudomonadati</taxon>
        <taxon>Bacteroidota</taxon>
        <taxon>Flavobacteriia</taxon>
        <taxon>Flavobacteriales</taxon>
        <taxon>Flavobacteriaceae</taxon>
        <taxon>Winogradskyella</taxon>
    </lineage>
</organism>
<evidence type="ECO:0000313" key="2">
    <source>
        <dbReference type="Proteomes" id="UP001138894"/>
    </source>
</evidence>
<accession>A0A9X1JNS5</accession>
<dbReference type="RefSeq" id="WP_218544501.1">
    <property type="nucleotide sequence ID" value="NZ_JAGSPD010000001.1"/>
</dbReference>
<keyword evidence="2" id="KW-1185">Reference proteome</keyword>
<name>A0A9X1JNS5_9FLAO</name>